<dbReference type="GO" id="GO:0051082">
    <property type="term" value="F:unfolded protein binding"/>
    <property type="evidence" value="ECO:0007669"/>
    <property type="project" value="TreeGrafter"/>
</dbReference>
<evidence type="ECO:0000256" key="2">
    <source>
        <dbReference type="RuleBase" id="RU003616"/>
    </source>
</evidence>
<dbReference type="GO" id="GO:0042026">
    <property type="term" value="P:protein refolding"/>
    <property type="evidence" value="ECO:0007669"/>
    <property type="project" value="TreeGrafter"/>
</dbReference>
<dbReference type="Pfam" id="PF00011">
    <property type="entry name" value="HSP20"/>
    <property type="match status" value="1"/>
</dbReference>
<organism evidence="5 6">
    <name type="scientific">Syphacia muris</name>
    <dbReference type="NCBI Taxonomy" id="451379"/>
    <lineage>
        <taxon>Eukaryota</taxon>
        <taxon>Metazoa</taxon>
        <taxon>Ecdysozoa</taxon>
        <taxon>Nematoda</taxon>
        <taxon>Chromadorea</taxon>
        <taxon>Rhabditida</taxon>
        <taxon>Spirurina</taxon>
        <taxon>Oxyuridomorpha</taxon>
        <taxon>Oxyuroidea</taxon>
        <taxon>Oxyuridae</taxon>
        <taxon>Syphacia</taxon>
    </lineage>
</organism>
<dbReference type="STRING" id="451379.A0A0N5AG80"/>
<name>A0A0N5AG80_9BILA</name>
<comment type="similarity">
    <text evidence="1 2">Belongs to the small heat shock protein (HSP20) family.</text>
</comment>
<protein>
    <submittedName>
        <fullName evidence="6">SHSP domain-containing protein</fullName>
    </submittedName>
</protein>
<dbReference type="SUPFAM" id="SSF49764">
    <property type="entry name" value="HSP20-like chaperones"/>
    <property type="match status" value="1"/>
</dbReference>
<dbReference type="GO" id="GO:0009408">
    <property type="term" value="P:response to heat"/>
    <property type="evidence" value="ECO:0007669"/>
    <property type="project" value="TreeGrafter"/>
</dbReference>
<dbReference type="Proteomes" id="UP000046393">
    <property type="component" value="Unplaced"/>
</dbReference>
<dbReference type="WBParaSite" id="SMUV_0000331501-mRNA-1">
    <property type="protein sequence ID" value="SMUV_0000331501-mRNA-1"/>
    <property type="gene ID" value="SMUV_0000331501"/>
</dbReference>
<dbReference type="PROSITE" id="PS01031">
    <property type="entry name" value="SHSP"/>
    <property type="match status" value="1"/>
</dbReference>
<feature type="region of interest" description="Disordered" evidence="3">
    <location>
        <begin position="74"/>
        <end position="98"/>
    </location>
</feature>
<evidence type="ECO:0000256" key="3">
    <source>
        <dbReference type="SAM" id="MobiDB-lite"/>
    </source>
</evidence>
<dbReference type="GO" id="GO:0036498">
    <property type="term" value="P:IRE1-mediated unfolded protein response"/>
    <property type="evidence" value="ECO:0007669"/>
    <property type="project" value="TreeGrafter"/>
</dbReference>
<evidence type="ECO:0000313" key="6">
    <source>
        <dbReference type="WBParaSite" id="SMUV_0000331501-mRNA-1"/>
    </source>
</evidence>
<feature type="domain" description="SHSP" evidence="4">
    <location>
        <begin position="1"/>
        <end position="98"/>
    </location>
</feature>
<accession>A0A0N5AG80</accession>
<evidence type="ECO:0000256" key="1">
    <source>
        <dbReference type="PROSITE-ProRule" id="PRU00285"/>
    </source>
</evidence>
<evidence type="ECO:0000259" key="4">
    <source>
        <dbReference type="PROSITE" id="PS01031"/>
    </source>
</evidence>
<evidence type="ECO:0000313" key="5">
    <source>
        <dbReference type="Proteomes" id="UP000046393"/>
    </source>
</evidence>
<dbReference type="Gene3D" id="2.60.40.790">
    <property type="match status" value="1"/>
</dbReference>
<dbReference type="InterPro" id="IPR001436">
    <property type="entry name" value="Alpha-crystallin/sHSP_animal"/>
</dbReference>
<keyword evidence="5" id="KW-1185">Reference proteome</keyword>
<dbReference type="InterPro" id="IPR002068">
    <property type="entry name" value="A-crystallin/Hsp20_dom"/>
</dbReference>
<dbReference type="PANTHER" id="PTHR45640">
    <property type="entry name" value="HEAT SHOCK PROTEIN HSP-12.2-RELATED"/>
    <property type="match status" value="1"/>
</dbReference>
<dbReference type="GO" id="GO:0005634">
    <property type="term" value="C:nucleus"/>
    <property type="evidence" value="ECO:0007669"/>
    <property type="project" value="TreeGrafter"/>
</dbReference>
<proteinExistence type="inferred from homology"/>
<reference evidence="6" key="1">
    <citation type="submission" date="2017-02" db="UniProtKB">
        <authorList>
            <consortium name="WormBaseParasite"/>
        </authorList>
    </citation>
    <scope>IDENTIFICATION</scope>
</reference>
<dbReference type="AlphaFoldDB" id="A0A0N5AG80"/>
<dbReference type="PANTHER" id="PTHR45640:SF29">
    <property type="entry name" value="SHSP DOMAIN-CONTAINING PROTEIN"/>
    <property type="match status" value="1"/>
</dbReference>
<dbReference type="InterPro" id="IPR008978">
    <property type="entry name" value="HSP20-like_chaperone"/>
</dbReference>
<dbReference type="GO" id="GO:0005737">
    <property type="term" value="C:cytoplasm"/>
    <property type="evidence" value="ECO:0007669"/>
    <property type="project" value="TreeGrafter"/>
</dbReference>
<sequence>MALRKKLSAVSLNVSQFRPDELSVNVRGNTLIVEGHHAERSEDDMSKVERHFIRKYDLPEYIKDSDVQPQLQEDGTLKITFSKEEPEEDSKNIPIQVDPNWKPSASKALVLRTPIPLWWF</sequence>
<dbReference type="CDD" id="cd06526">
    <property type="entry name" value="metazoan_ACD"/>
    <property type="match status" value="1"/>
</dbReference>